<dbReference type="InterPro" id="IPR058245">
    <property type="entry name" value="NreC/VraR/RcsB-like_REC"/>
</dbReference>
<dbReference type="Gene3D" id="3.40.50.2300">
    <property type="match status" value="1"/>
</dbReference>
<dbReference type="GO" id="GO:0003677">
    <property type="term" value="F:DNA binding"/>
    <property type="evidence" value="ECO:0007669"/>
    <property type="project" value="UniProtKB-KW"/>
</dbReference>
<evidence type="ECO:0000256" key="5">
    <source>
        <dbReference type="ARBA" id="ARBA00023163"/>
    </source>
</evidence>
<keyword evidence="5" id="KW-0804">Transcription</keyword>
<feature type="domain" description="HTH luxR-type" evidence="8">
    <location>
        <begin position="143"/>
        <end position="208"/>
    </location>
</feature>
<evidence type="ECO:0000256" key="2">
    <source>
        <dbReference type="ARBA" id="ARBA00022553"/>
    </source>
</evidence>
<dbReference type="AlphaFoldDB" id="A0A2T0B1Q3"/>
<dbReference type="GO" id="GO:0006355">
    <property type="term" value="P:regulation of DNA-templated transcription"/>
    <property type="evidence" value="ECO:0007669"/>
    <property type="project" value="InterPro"/>
</dbReference>
<evidence type="ECO:0000259" key="8">
    <source>
        <dbReference type="PROSITE" id="PS50043"/>
    </source>
</evidence>
<dbReference type="Pfam" id="PF00072">
    <property type="entry name" value="Response_reg"/>
    <property type="match status" value="1"/>
</dbReference>
<accession>A0A2T0B1Q3</accession>
<gene>
    <name evidence="10" type="primary">nreC</name>
    <name evidence="10" type="ORF">CLLI_22860</name>
</gene>
<keyword evidence="11" id="KW-1185">Reference proteome</keyword>
<dbReference type="EMBL" id="PVXO01000060">
    <property type="protein sequence ID" value="PRR77722.1"/>
    <property type="molecule type" value="Genomic_DNA"/>
</dbReference>
<feature type="modified residue" description="4-aspartylphosphate" evidence="7">
    <location>
        <position position="55"/>
    </location>
</feature>
<comment type="function">
    <text evidence="6">May play the central regulatory role in sporulation. It may be an element of the effector pathway responsible for the activation of sporulation genes in response to nutritional stress. Spo0A may act in concert with spo0H (a sigma factor) to control the expression of some genes that are critical to the sporulation process.</text>
</comment>
<dbReference type="SUPFAM" id="SSF52172">
    <property type="entry name" value="CheY-like"/>
    <property type="match status" value="1"/>
</dbReference>
<dbReference type="Proteomes" id="UP000239706">
    <property type="component" value="Unassembled WGS sequence"/>
</dbReference>
<comment type="caution">
    <text evidence="10">The sequence shown here is derived from an EMBL/GenBank/DDBJ whole genome shotgun (WGS) entry which is preliminary data.</text>
</comment>
<dbReference type="InterPro" id="IPR039420">
    <property type="entry name" value="WalR-like"/>
</dbReference>
<dbReference type="OrthoDB" id="9779069at2"/>
<evidence type="ECO:0000256" key="4">
    <source>
        <dbReference type="ARBA" id="ARBA00023125"/>
    </source>
</evidence>
<dbReference type="CDD" id="cd17535">
    <property type="entry name" value="REC_NarL-like"/>
    <property type="match status" value="1"/>
</dbReference>
<dbReference type="PANTHER" id="PTHR43214">
    <property type="entry name" value="TWO-COMPONENT RESPONSE REGULATOR"/>
    <property type="match status" value="1"/>
</dbReference>
<dbReference type="InterPro" id="IPR016032">
    <property type="entry name" value="Sig_transdc_resp-reg_C-effctor"/>
</dbReference>
<dbReference type="PROSITE" id="PS50043">
    <property type="entry name" value="HTH_LUXR_2"/>
    <property type="match status" value="1"/>
</dbReference>
<evidence type="ECO:0000313" key="11">
    <source>
        <dbReference type="Proteomes" id="UP000239706"/>
    </source>
</evidence>
<dbReference type="InterPro" id="IPR011006">
    <property type="entry name" value="CheY-like_superfamily"/>
</dbReference>
<evidence type="ECO:0000256" key="3">
    <source>
        <dbReference type="ARBA" id="ARBA00023015"/>
    </source>
</evidence>
<dbReference type="InterPro" id="IPR000792">
    <property type="entry name" value="Tscrpt_reg_LuxR_C"/>
</dbReference>
<dbReference type="SUPFAM" id="SSF46894">
    <property type="entry name" value="C-terminal effector domain of the bipartite response regulators"/>
    <property type="match status" value="1"/>
</dbReference>
<dbReference type="PRINTS" id="PR00038">
    <property type="entry name" value="HTHLUXR"/>
</dbReference>
<dbReference type="SMART" id="SM00448">
    <property type="entry name" value="REC"/>
    <property type="match status" value="1"/>
</dbReference>
<dbReference type="InterPro" id="IPR001789">
    <property type="entry name" value="Sig_transdc_resp-reg_receiver"/>
</dbReference>
<dbReference type="PROSITE" id="PS00622">
    <property type="entry name" value="HTH_LUXR_1"/>
    <property type="match status" value="1"/>
</dbReference>
<dbReference type="RefSeq" id="WP_106064337.1">
    <property type="nucleotide sequence ID" value="NZ_PVXO01000060.1"/>
</dbReference>
<evidence type="ECO:0000256" key="1">
    <source>
        <dbReference type="ARBA" id="ARBA00018672"/>
    </source>
</evidence>
<dbReference type="Pfam" id="PF00196">
    <property type="entry name" value="GerE"/>
    <property type="match status" value="1"/>
</dbReference>
<dbReference type="PROSITE" id="PS50110">
    <property type="entry name" value="RESPONSE_REGULATORY"/>
    <property type="match status" value="1"/>
</dbReference>
<name>A0A2T0B1Q3_9CLOT</name>
<sequence>MTIKILIADDDSLIRESLKIILGMDEEIEIVDAVDNGLKALEVCISFEVDVALLDVRMPVLNGVDAAKEILKKTKTKPLILTTFDEDEYIMGAIKNGAKGYILKNNSPEKIKDAIKMVYSGNTVLQDVVMEKVKDGLSSSREGNFNKDMFSEREMDIIEAISEGLSNKGIAGKLYISEGTVKNYITSILNKTGLEHRTQIAIYYIKGNR</sequence>
<protein>
    <recommendedName>
        <fullName evidence="1">Stage 0 sporulation protein A homolog</fullName>
    </recommendedName>
</protein>
<organism evidence="10 11">
    <name type="scientific">Clostridium liquoris</name>
    <dbReference type="NCBI Taxonomy" id="1289519"/>
    <lineage>
        <taxon>Bacteria</taxon>
        <taxon>Bacillati</taxon>
        <taxon>Bacillota</taxon>
        <taxon>Clostridia</taxon>
        <taxon>Eubacteriales</taxon>
        <taxon>Clostridiaceae</taxon>
        <taxon>Clostridium</taxon>
    </lineage>
</organism>
<reference evidence="10 11" key="1">
    <citation type="submission" date="2018-03" db="EMBL/GenBank/DDBJ databases">
        <title>Genome sequence of Clostridium liquoris DSM 100320.</title>
        <authorList>
            <person name="Poehlein A."/>
            <person name="Daniel R."/>
        </authorList>
    </citation>
    <scope>NUCLEOTIDE SEQUENCE [LARGE SCALE GENOMIC DNA]</scope>
    <source>
        <strain evidence="10 11">DSM 100320</strain>
    </source>
</reference>
<feature type="domain" description="Response regulatory" evidence="9">
    <location>
        <begin position="4"/>
        <end position="119"/>
    </location>
</feature>
<dbReference type="PANTHER" id="PTHR43214:SF40">
    <property type="entry name" value="TRANSCRIPTIONAL REGULATORY PROTEIN LNRK"/>
    <property type="match status" value="1"/>
</dbReference>
<dbReference type="GO" id="GO:0000160">
    <property type="term" value="P:phosphorelay signal transduction system"/>
    <property type="evidence" value="ECO:0007669"/>
    <property type="project" value="InterPro"/>
</dbReference>
<keyword evidence="4" id="KW-0238">DNA-binding</keyword>
<keyword evidence="3" id="KW-0805">Transcription regulation</keyword>
<dbReference type="SMART" id="SM00421">
    <property type="entry name" value="HTH_LUXR"/>
    <property type="match status" value="1"/>
</dbReference>
<evidence type="ECO:0000256" key="6">
    <source>
        <dbReference type="ARBA" id="ARBA00024867"/>
    </source>
</evidence>
<proteinExistence type="predicted"/>
<evidence type="ECO:0000313" key="10">
    <source>
        <dbReference type="EMBL" id="PRR77722.1"/>
    </source>
</evidence>
<dbReference type="CDD" id="cd06170">
    <property type="entry name" value="LuxR_C_like"/>
    <property type="match status" value="1"/>
</dbReference>
<keyword evidence="2 7" id="KW-0597">Phosphoprotein</keyword>
<evidence type="ECO:0000256" key="7">
    <source>
        <dbReference type="PROSITE-ProRule" id="PRU00169"/>
    </source>
</evidence>
<evidence type="ECO:0000259" key="9">
    <source>
        <dbReference type="PROSITE" id="PS50110"/>
    </source>
</evidence>